<evidence type="ECO:0000256" key="1">
    <source>
        <dbReference type="ARBA" id="ARBA00007320"/>
    </source>
</evidence>
<feature type="domain" description="Large ribosomal subunit protein uL15/eL18" evidence="8">
    <location>
        <begin position="72"/>
        <end position="144"/>
    </location>
</feature>
<evidence type="ECO:0000256" key="5">
    <source>
        <dbReference type="ARBA" id="ARBA00080124"/>
    </source>
</evidence>
<dbReference type="SUPFAM" id="SSF52080">
    <property type="entry name" value="Ribosomal proteins L15p and L18e"/>
    <property type="match status" value="1"/>
</dbReference>
<evidence type="ECO:0000256" key="6">
    <source>
        <dbReference type="RuleBase" id="RU003888"/>
    </source>
</evidence>
<dbReference type="HAMAP" id="MF_01341">
    <property type="entry name" value="Ribosomal_uL15"/>
    <property type="match status" value="1"/>
</dbReference>
<keyword evidence="3 6" id="KW-0687">Ribonucleoprotein</keyword>
<comment type="similarity">
    <text evidence="1 6">Belongs to the universal ribosomal protein uL15 family.</text>
</comment>
<dbReference type="PROSITE" id="PS00475">
    <property type="entry name" value="RIBOSOMAL_L15"/>
    <property type="match status" value="1"/>
</dbReference>
<dbReference type="AlphaFoldDB" id="A0A2V1EBG9"/>
<feature type="compositionally biased region" description="Basic residues" evidence="7">
    <location>
        <begin position="1"/>
        <end position="14"/>
    </location>
</feature>
<dbReference type="InterPro" id="IPR030878">
    <property type="entry name" value="Ribosomal_uL15"/>
</dbReference>
<name>A0A2V1EBG9_9PLEO</name>
<dbReference type="EMBL" id="KZ805302">
    <property type="protein sequence ID" value="PVI07881.1"/>
    <property type="molecule type" value="Genomic_DNA"/>
</dbReference>
<dbReference type="GO" id="GO:0006412">
    <property type="term" value="P:translation"/>
    <property type="evidence" value="ECO:0007669"/>
    <property type="project" value="InterPro"/>
</dbReference>
<evidence type="ECO:0000256" key="2">
    <source>
        <dbReference type="ARBA" id="ARBA00022980"/>
    </source>
</evidence>
<dbReference type="GO" id="GO:0022625">
    <property type="term" value="C:cytosolic large ribosomal subunit"/>
    <property type="evidence" value="ECO:0007669"/>
    <property type="project" value="TreeGrafter"/>
</dbReference>
<keyword evidence="2 6" id="KW-0689">Ribosomal protein</keyword>
<gene>
    <name evidence="9" type="ORF">DM02DRAFT_648468</name>
</gene>
<reference evidence="9 10" key="1">
    <citation type="journal article" date="2018" name="Sci. Rep.">
        <title>Comparative genomics provides insights into the lifestyle and reveals functional heterogeneity of dark septate endophytic fungi.</title>
        <authorList>
            <person name="Knapp D.G."/>
            <person name="Nemeth J.B."/>
            <person name="Barry K."/>
            <person name="Hainaut M."/>
            <person name="Henrissat B."/>
            <person name="Johnson J."/>
            <person name="Kuo A."/>
            <person name="Lim J.H.P."/>
            <person name="Lipzen A."/>
            <person name="Nolan M."/>
            <person name="Ohm R.A."/>
            <person name="Tamas L."/>
            <person name="Grigoriev I.V."/>
            <person name="Spatafora J.W."/>
            <person name="Nagy L.G."/>
            <person name="Kovacs G.M."/>
        </authorList>
    </citation>
    <scope>NUCLEOTIDE SEQUENCE [LARGE SCALE GENOMIC DNA]</scope>
    <source>
        <strain evidence="9 10">DSE2036</strain>
    </source>
</reference>
<keyword evidence="10" id="KW-1185">Reference proteome</keyword>
<feature type="region of interest" description="Disordered" evidence="7">
    <location>
        <begin position="1"/>
        <end position="43"/>
    </location>
</feature>
<protein>
    <recommendedName>
        <fullName evidence="4">Large ribosomal subunit protein uL15</fullName>
    </recommendedName>
    <alternativeName>
        <fullName evidence="5">L29</fullName>
    </alternativeName>
</protein>
<evidence type="ECO:0000313" key="10">
    <source>
        <dbReference type="Proteomes" id="UP000244855"/>
    </source>
</evidence>
<dbReference type="PANTHER" id="PTHR11721:SF3">
    <property type="entry name" value="LARGE RIBOSOMAL SUBUNIT PROTEIN UL15"/>
    <property type="match status" value="1"/>
</dbReference>
<sequence>MPTHLSKTRKHRGHVSAGHGRVGKHRKHPGGRGLAGGQHHHRTNLDKYHPGYFGKVGMRYFHHLKNHDWKPIVNIDKLVALIPEEKREQYVSKSKSDTAPVINLLDHGYAKLLGKGRITIPVVVQARYVSAEAERKIKEAGGVIQLVA</sequence>
<accession>A0A2V1EBG9</accession>
<dbReference type="Pfam" id="PF00828">
    <property type="entry name" value="Ribosomal_L27A"/>
    <property type="match status" value="1"/>
</dbReference>
<evidence type="ECO:0000259" key="8">
    <source>
        <dbReference type="Pfam" id="PF00828"/>
    </source>
</evidence>
<dbReference type="OrthoDB" id="61900at2759"/>
<evidence type="ECO:0000313" key="9">
    <source>
        <dbReference type="EMBL" id="PVI07881.1"/>
    </source>
</evidence>
<dbReference type="STRING" id="97972.A0A2V1EBG9"/>
<feature type="compositionally biased region" description="Basic residues" evidence="7">
    <location>
        <begin position="21"/>
        <end position="30"/>
    </location>
</feature>
<dbReference type="FunFam" id="3.100.10.10:FF:000002">
    <property type="entry name" value="60S ribosomal protein L27a"/>
    <property type="match status" value="1"/>
</dbReference>
<dbReference type="InterPro" id="IPR036227">
    <property type="entry name" value="Ribosomal_uL15/eL18_sf"/>
</dbReference>
<dbReference type="Proteomes" id="UP000244855">
    <property type="component" value="Unassembled WGS sequence"/>
</dbReference>
<evidence type="ECO:0000256" key="4">
    <source>
        <dbReference type="ARBA" id="ARBA00035200"/>
    </source>
</evidence>
<organism evidence="9 10">
    <name type="scientific">Periconia macrospinosa</name>
    <dbReference type="NCBI Taxonomy" id="97972"/>
    <lineage>
        <taxon>Eukaryota</taxon>
        <taxon>Fungi</taxon>
        <taxon>Dikarya</taxon>
        <taxon>Ascomycota</taxon>
        <taxon>Pezizomycotina</taxon>
        <taxon>Dothideomycetes</taxon>
        <taxon>Pleosporomycetidae</taxon>
        <taxon>Pleosporales</taxon>
        <taxon>Massarineae</taxon>
        <taxon>Periconiaceae</taxon>
        <taxon>Periconia</taxon>
    </lineage>
</organism>
<dbReference type="InterPro" id="IPR001196">
    <property type="entry name" value="Ribosomal_uL15_CS"/>
</dbReference>
<evidence type="ECO:0000256" key="3">
    <source>
        <dbReference type="ARBA" id="ARBA00023274"/>
    </source>
</evidence>
<dbReference type="GO" id="GO:0003735">
    <property type="term" value="F:structural constituent of ribosome"/>
    <property type="evidence" value="ECO:0007669"/>
    <property type="project" value="InterPro"/>
</dbReference>
<dbReference type="Gene3D" id="3.100.10.10">
    <property type="match status" value="1"/>
</dbReference>
<dbReference type="InterPro" id="IPR021131">
    <property type="entry name" value="Ribosomal_uL15/eL18"/>
</dbReference>
<dbReference type="PANTHER" id="PTHR11721">
    <property type="entry name" value="60S RIBOSOMAL PROTEIN L27A"/>
    <property type="match status" value="1"/>
</dbReference>
<evidence type="ECO:0000256" key="7">
    <source>
        <dbReference type="SAM" id="MobiDB-lite"/>
    </source>
</evidence>
<proteinExistence type="inferred from homology"/>